<protein>
    <submittedName>
        <fullName evidence="1">Uncharacterized protein</fullName>
    </submittedName>
</protein>
<name>A0ABR3JQG3_9AGAR</name>
<comment type="caution">
    <text evidence="1">The sequence shown here is derived from an EMBL/GenBank/DDBJ whole genome shotgun (WGS) entry which is preliminary data.</text>
</comment>
<keyword evidence="2" id="KW-1185">Reference proteome</keyword>
<dbReference type="Proteomes" id="UP001556367">
    <property type="component" value="Unassembled WGS sequence"/>
</dbReference>
<dbReference type="EMBL" id="JASNQZ010000005">
    <property type="protein sequence ID" value="KAL0957518.1"/>
    <property type="molecule type" value="Genomic_DNA"/>
</dbReference>
<evidence type="ECO:0000313" key="1">
    <source>
        <dbReference type="EMBL" id="KAL0957518.1"/>
    </source>
</evidence>
<organism evidence="1 2">
    <name type="scientific">Hohenbuehelia grisea</name>
    <dbReference type="NCBI Taxonomy" id="104357"/>
    <lineage>
        <taxon>Eukaryota</taxon>
        <taxon>Fungi</taxon>
        <taxon>Dikarya</taxon>
        <taxon>Basidiomycota</taxon>
        <taxon>Agaricomycotina</taxon>
        <taxon>Agaricomycetes</taxon>
        <taxon>Agaricomycetidae</taxon>
        <taxon>Agaricales</taxon>
        <taxon>Pleurotineae</taxon>
        <taxon>Pleurotaceae</taxon>
        <taxon>Hohenbuehelia</taxon>
    </lineage>
</organism>
<proteinExistence type="predicted"/>
<gene>
    <name evidence="1" type="ORF">HGRIS_001311</name>
</gene>
<reference evidence="2" key="1">
    <citation type="submission" date="2024-06" db="EMBL/GenBank/DDBJ databases">
        <title>Multi-omics analyses provide insights into the biosynthesis of the anticancer antibiotic pleurotin in Hohenbuehelia grisea.</title>
        <authorList>
            <person name="Weaver J.A."/>
            <person name="Alberti F."/>
        </authorList>
    </citation>
    <scope>NUCLEOTIDE SEQUENCE [LARGE SCALE GENOMIC DNA]</scope>
    <source>
        <strain evidence="2">T-177</strain>
    </source>
</reference>
<evidence type="ECO:0000313" key="2">
    <source>
        <dbReference type="Proteomes" id="UP001556367"/>
    </source>
</evidence>
<accession>A0ABR3JQG3</accession>
<sequence>MNTEVTQRIQNILSDCFRMLDEHVGYQELYEQLYPRIASLHEENRRFRAAYINHNNNDLTEPFSSETDVPSGLVAPAEDASSEGTALLEQLEGVLAFASEQAERSRDLYCGACIAIERLEGESRFLRGAKAT</sequence>